<accession>A0ABD6EAG2</accession>
<protein>
    <submittedName>
        <fullName evidence="1">Uncharacterized protein</fullName>
    </submittedName>
</protein>
<gene>
    <name evidence="1" type="ORF">AB6A40_003692</name>
</gene>
<sequence>MQPNYDTPYRNETFYETIEASRISNVASRQAHSYADERSSIWNFVRPKRSAVQYGLNATDYVNNRVLEKSGSDILERNTDDDDDEWENDSDTTIIATSTTSLHDSNQNKKYVAHLVRFVLS</sequence>
<proteinExistence type="predicted"/>
<comment type="caution">
    <text evidence="1">The sequence shown here is derived from an EMBL/GenBank/DDBJ whole genome shotgun (WGS) entry which is preliminary data.</text>
</comment>
<dbReference type="AlphaFoldDB" id="A0ABD6EAG2"/>
<evidence type="ECO:0000313" key="2">
    <source>
        <dbReference type="Proteomes" id="UP001608902"/>
    </source>
</evidence>
<dbReference type="EMBL" id="JBGFUD010001972">
    <property type="protein sequence ID" value="MFH4976983.1"/>
    <property type="molecule type" value="Genomic_DNA"/>
</dbReference>
<organism evidence="1 2">
    <name type="scientific">Gnathostoma spinigerum</name>
    <dbReference type="NCBI Taxonomy" id="75299"/>
    <lineage>
        <taxon>Eukaryota</taxon>
        <taxon>Metazoa</taxon>
        <taxon>Ecdysozoa</taxon>
        <taxon>Nematoda</taxon>
        <taxon>Chromadorea</taxon>
        <taxon>Rhabditida</taxon>
        <taxon>Spirurina</taxon>
        <taxon>Gnathostomatomorpha</taxon>
        <taxon>Gnathostomatoidea</taxon>
        <taxon>Gnathostomatidae</taxon>
        <taxon>Gnathostoma</taxon>
    </lineage>
</organism>
<dbReference type="Proteomes" id="UP001608902">
    <property type="component" value="Unassembled WGS sequence"/>
</dbReference>
<name>A0ABD6EAG2_9BILA</name>
<evidence type="ECO:0000313" key="1">
    <source>
        <dbReference type="EMBL" id="MFH4976983.1"/>
    </source>
</evidence>
<keyword evidence="2" id="KW-1185">Reference proteome</keyword>
<reference evidence="1 2" key="1">
    <citation type="submission" date="2024-08" db="EMBL/GenBank/DDBJ databases">
        <title>Gnathostoma spinigerum genome.</title>
        <authorList>
            <person name="Gonzalez-Bertolin B."/>
            <person name="Monzon S."/>
            <person name="Zaballos A."/>
            <person name="Jimenez P."/>
            <person name="Dekumyoy P."/>
            <person name="Varona S."/>
            <person name="Cuesta I."/>
            <person name="Sumanam S."/>
            <person name="Adisakwattana P."/>
            <person name="Gasser R.B."/>
            <person name="Hernandez-Gonzalez A."/>
            <person name="Young N.D."/>
            <person name="Perteguer M.J."/>
        </authorList>
    </citation>
    <scope>NUCLEOTIDE SEQUENCE [LARGE SCALE GENOMIC DNA]</scope>
    <source>
        <strain evidence="1">AL3</strain>
        <tissue evidence="1">Liver</tissue>
    </source>
</reference>